<keyword evidence="3" id="KW-1185">Reference proteome</keyword>
<dbReference type="Gene3D" id="3.60.40.10">
    <property type="entry name" value="PPM-type phosphatase domain"/>
    <property type="match status" value="1"/>
</dbReference>
<comment type="caution">
    <text evidence="2">The sequence shown here is derived from an EMBL/GenBank/DDBJ whole genome shotgun (WGS) entry which is preliminary data.</text>
</comment>
<evidence type="ECO:0000313" key="2">
    <source>
        <dbReference type="EMBL" id="GAX87056.1"/>
    </source>
</evidence>
<feature type="domain" description="PPM-type phosphatase" evidence="1">
    <location>
        <begin position="56"/>
        <end position="229"/>
    </location>
</feature>
<proteinExistence type="predicted"/>
<evidence type="ECO:0000313" key="3">
    <source>
        <dbReference type="Proteomes" id="UP000217944"/>
    </source>
</evidence>
<evidence type="ECO:0000259" key="1">
    <source>
        <dbReference type="Pfam" id="PF07228"/>
    </source>
</evidence>
<sequence length="384" mass="44930">MDYHKTQEEKALKKQMKLTENELEMFFDNNYLFDVYYQPKDTLNGDMIYSKRLTKNEYLCVIVDAMGKGLPAAMTAMNSVGFVRHSLKKALEYNDFNFSKLLNDFVEYVKSILIDSEALCANFIYIKDKKVNYANFSLPPIFTEKGKIKANNLPIRQKTTSVNIDQFNLPEKMLLTSDGLIESPLKNNKGVFYKQFIKIFPNIVFLKDLVKNFKQKAIQSDDVSIFLFRKDNFKMKKIFEKEFIISKNNFNELLKTIENSNIPQKGKIIFIFHEIFMNILEHSILKIDTKKDKEDKKLIQFPKIKNSYNHKIKITILKNTFMLKLLYEDDTKGFNKHDISNALHLKYHGKGYKIIKNLSDAVFINKTGNKIKIFIRNDNGSQST</sequence>
<reference evidence="2 3" key="1">
    <citation type="journal article" date="2017" name="Syst. Appl. Microbiol.">
        <title>Lebetimonas natsushimae sp. nov., a novel strictly anaerobic, moderately thermophilic chemoautotroph isolated from a deep-sea hydrothermal vent polychaete nest in the Mid-Okinawa Trough.</title>
        <authorList>
            <person name="Nagata R."/>
            <person name="Takaki Y."/>
            <person name="Tame A."/>
            <person name="Nunoura T."/>
            <person name="Muto H."/>
            <person name="Mino S."/>
            <person name="Sawayama S."/>
            <person name="Takai K."/>
            <person name="Nakagawa S."/>
        </authorList>
    </citation>
    <scope>NUCLEOTIDE SEQUENCE [LARGE SCALE GENOMIC DNA]</scope>
    <source>
        <strain evidence="2 3">HS1857</strain>
    </source>
</reference>
<dbReference type="InterPro" id="IPR036457">
    <property type="entry name" value="PPM-type-like_dom_sf"/>
</dbReference>
<dbReference type="AlphaFoldDB" id="A0A292YBZ7"/>
<protein>
    <recommendedName>
        <fullName evidence="1">PPM-type phosphatase domain-containing protein</fullName>
    </recommendedName>
</protein>
<dbReference type="InterPro" id="IPR001932">
    <property type="entry name" value="PPM-type_phosphatase-like_dom"/>
</dbReference>
<organism evidence="2 3">
    <name type="scientific">Lebetimonas natsushimae</name>
    <dbReference type="NCBI Taxonomy" id="1936991"/>
    <lineage>
        <taxon>Bacteria</taxon>
        <taxon>Pseudomonadati</taxon>
        <taxon>Campylobacterota</taxon>
        <taxon>Epsilonproteobacteria</taxon>
        <taxon>Nautiliales</taxon>
        <taxon>Nautiliaceae</taxon>
        <taxon>Lebetimonas</taxon>
    </lineage>
</organism>
<dbReference type="Proteomes" id="UP000217944">
    <property type="component" value="Unassembled WGS sequence"/>
</dbReference>
<dbReference type="OrthoDB" id="9771123at2"/>
<dbReference type="EMBL" id="BDME01000001">
    <property type="protein sequence ID" value="GAX87056.1"/>
    <property type="molecule type" value="Genomic_DNA"/>
</dbReference>
<gene>
    <name evidence="2" type="ORF">LNAT_P0351</name>
</gene>
<dbReference type="RefSeq" id="WP_096258213.1">
    <property type="nucleotide sequence ID" value="NZ_BDME01000001.1"/>
</dbReference>
<name>A0A292YBZ7_9BACT</name>
<accession>A0A292YBZ7</accession>
<dbReference type="Pfam" id="PF07228">
    <property type="entry name" value="SpoIIE"/>
    <property type="match status" value="1"/>
</dbReference>